<dbReference type="Gene3D" id="3.40.50.300">
    <property type="entry name" value="P-loop containing nucleotide triphosphate hydrolases"/>
    <property type="match status" value="2"/>
</dbReference>
<dbReference type="InterPro" id="IPR014001">
    <property type="entry name" value="Helicase_ATP-bd"/>
</dbReference>
<dbReference type="Pfam" id="PF18458">
    <property type="entry name" value="XPB_DRD"/>
    <property type="match status" value="1"/>
</dbReference>
<dbReference type="Pfam" id="PF00271">
    <property type="entry name" value="Helicase_C"/>
    <property type="match status" value="1"/>
</dbReference>
<dbReference type="Proteomes" id="UP000195137">
    <property type="component" value="Unassembled WGS sequence"/>
</dbReference>
<dbReference type="GO" id="GO:0004386">
    <property type="term" value="F:helicase activity"/>
    <property type="evidence" value="ECO:0007669"/>
    <property type="project" value="UniProtKB-KW"/>
</dbReference>
<sequence length="440" mass="51021">MLLKYDKGTISIKGEYNLPYTKWDERTDNLRAMAYRYRDIKDYLDKSGIEYEDRVLDPIPTSDLNFNVELRPYQKEAISRWMDLTRGVIVLPTGSGKTYVGIAAICNVNSPCFIVVPTLDLVDQWIDVLKKHQLPAGEYTGRKKQTKPITVSTYDSAYIHAEKLGNKYKMILFDEVHHLPSEGYRHIAEFFASPHRMGLTATYEREDSLHRDLSDLLGGKVYEVDTDELTGEYLSDYRTEIIRVELTDQEFEKYDEYTSIFRNYLRSTNIQMKGPSDFKKIVMRSGNDPRAWKAVRAKNNARQIAYSSEAKIKELAKLLKKHIGDRIIIFTRYNNMVYRISRKFLIPAITHETDKTERESILRKFKDNTYQAIVSSKVLDEGVDVPDANVGIILSGTGSKREYRQRLGRLLRPSGNDTILYEVVTKNTTELRTSSRRKRE</sequence>
<evidence type="ECO:0000256" key="4">
    <source>
        <dbReference type="ARBA" id="ARBA00022806"/>
    </source>
</evidence>
<feature type="domain" description="Helicase ATP-binding" evidence="10">
    <location>
        <begin position="78"/>
        <end position="221"/>
    </location>
</feature>
<dbReference type="Pfam" id="PF04851">
    <property type="entry name" value="ResIII"/>
    <property type="match status" value="1"/>
</dbReference>
<keyword evidence="6" id="KW-0413">Isomerase</keyword>
<dbReference type="RefSeq" id="WP_086637070.1">
    <property type="nucleotide sequence ID" value="NZ_MRZU01000003.1"/>
</dbReference>
<dbReference type="SMART" id="SM00487">
    <property type="entry name" value="DEXDc"/>
    <property type="match status" value="1"/>
</dbReference>
<dbReference type="GO" id="GO:0005524">
    <property type="term" value="F:ATP binding"/>
    <property type="evidence" value="ECO:0007669"/>
    <property type="project" value="UniProtKB-KW"/>
</dbReference>
<comment type="caution">
    <text evidence="12">The sequence shown here is derived from an EMBL/GenBank/DDBJ whole genome shotgun (WGS) entry which is preliminary data.</text>
</comment>
<evidence type="ECO:0000313" key="12">
    <source>
        <dbReference type="EMBL" id="OUJ19020.1"/>
    </source>
</evidence>
<keyword evidence="4 12" id="KW-0347">Helicase</keyword>
<dbReference type="SMART" id="SM00490">
    <property type="entry name" value="HELICc"/>
    <property type="match status" value="1"/>
</dbReference>
<name>A0A1Y3GCQ3_9EURY</name>
<dbReference type="OrthoDB" id="11644at2157"/>
<comment type="similarity">
    <text evidence="1">Belongs to the helicase family. RAD25/XPB subfamily.</text>
</comment>
<dbReference type="GO" id="GO:0016787">
    <property type="term" value="F:hydrolase activity"/>
    <property type="evidence" value="ECO:0007669"/>
    <property type="project" value="UniProtKB-KW"/>
</dbReference>
<evidence type="ECO:0000259" key="11">
    <source>
        <dbReference type="PROSITE" id="PS51194"/>
    </source>
</evidence>
<protein>
    <recommendedName>
        <fullName evidence="8">DNA 3'-5' helicase</fullName>
        <ecNumber evidence="8">5.6.2.4</ecNumber>
    </recommendedName>
</protein>
<dbReference type="AlphaFoldDB" id="A0A1Y3GCQ3"/>
<dbReference type="InterPro" id="IPR006935">
    <property type="entry name" value="Helicase/UvrB_N"/>
</dbReference>
<evidence type="ECO:0000256" key="2">
    <source>
        <dbReference type="ARBA" id="ARBA00022741"/>
    </source>
</evidence>
<dbReference type="Gene3D" id="3.40.1170.30">
    <property type="match status" value="1"/>
</dbReference>
<keyword evidence="13" id="KW-1185">Reference proteome</keyword>
<dbReference type="CDD" id="cd18789">
    <property type="entry name" value="SF2_C_XPB"/>
    <property type="match status" value="1"/>
</dbReference>
<evidence type="ECO:0000259" key="10">
    <source>
        <dbReference type="PROSITE" id="PS51192"/>
    </source>
</evidence>
<proteinExistence type="inferred from homology"/>
<dbReference type="PROSITE" id="PS51194">
    <property type="entry name" value="HELICASE_CTER"/>
    <property type="match status" value="1"/>
</dbReference>
<evidence type="ECO:0000256" key="9">
    <source>
        <dbReference type="ARBA" id="ARBA00048988"/>
    </source>
</evidence>
<comment type="catalytic activity">
    <reaction evidence="7">
        <text>Couples ATP hydrolysis with the unwinding of duplex DNA by translocating in the 3'-5' direction.</text>
        <dbReference type="EC" id="5.6.2.4"/>
    </reaction>
</comment>
<gene>
    <name evidence="12" type="ORF">AMET1_0671</name>
</gene>
<dbReference type="InterPro" id="IPR001650">
    <property type="entry name" value="Helicase_C-like"/>
</dbReference>
<dbReference type="InterPro" id="IPR027417">
    <property type="entry name" value="P-loop_NTPase"/>
</dbReference>
<dbReference type="PANTHER" id="PTHR11274">
    <property type="entry name" value="RAD25/XP-B DNA REPAIR HELICASE"/>
    <property type="match status" value="1"/>
</dbReference>
<dbReference type="InterPro" id="IPR032438">
    <property type="entry name" value="ERCC3_RAD25_C"/>
</dbReference>
<reference evidence="12 13" key="1">
    <citation type="submission" date="2016-12" db="EMBL/GenBank/DDBJ databases">
        <title>Discovery of methanogenic haloarchaea.</title>
        <authorList>
            <person name="Sorokin D.Y."/>
            <person name="Makarova K.S."/>
            <person name="Abbas B."/>
            <person name="Ferrer M."/>
            <person name="Golyshin P.N."/>
        </authorList>
    </citation>
    <scope>NUCLEOTIDE SEQUENCE [LARGE SCALE GENOMIC DNA]</scope>
    <source>
        <strain evidence="12">AMET1</strain>
    </source>
</reference>
<keyword evidence="2" id="KW-0547">Nucleotide-binding</keyword>
<comment type="catalytic activity">
    <reaction evidence="9">
        <text>ATP + H2O = ADP + phosphate + H(+)</text>
        <dbReference type="Rhea" id="RHEA:13065"/>
        <dbReference type="ChEBI" id="CHEBI:15377"/>
        <dbReference type="ChEBI" id="CHEBI:15378"/>
        <dbReference type="ChEBI" id="CHEBI:30616"/>
        <dbReference type="ChEBI" id="CHEBI:43474"/>
        <dbReference type="ChEBI" id="CHEBI:456216"/>
        <dbReference type="EC" id="5.6.2.4"/>
    </reaction>
</comment>
<evidence type="ECO:0000256" key="6">
    <source>
        <dbReference type="ARBA" id="ARBA00023235"/>
    </source>
</evidence>
<dbReference type="InterPro" id="IPR040699">
    <property type="entry name" value="XPB_DRD"/>
</dbReference>
<dbReference type="PANTHER" id="PTHR11274:SF0">
    <property type="entry name" value="GENERAL TRANSCRIPTION AND DNA REPAIR FACTOR IIH HELICASE SUBUNIT XPB"/>
    <property type="match status" value="1"/>
</dbReference>
<keyword evidence="3" id="KW-0378">Hydrolase</keyword>
<evidence type="ECO:0000256" key="5">
    <source>
        <dbReference type="ARBA" id="ARBA00022840"/>
    </source>
</evidence>
<keyword evidence="5" id="KW-0067">ATP-binding</keyword>
<evidence type="ECO:0000256" key="8">
    <source>
        <dbReference type="ARBA" id="ARBA00034808"/>
    </source>
</evidence>
<dbReference type="CDD" id="cd17926">
    <property type="entry name" value="DEXHc_RE"/>
    <property type="match status" value="1"/>
</dbReference>
<dbReference type="PROSITE" id="PS51192">
    <property type="entry name" value="HELICASE_ATP_BIND_1"/>
    <property type="match status" value="1"/>
</dbReference>
<accession>A0A1Y3GCQ3</accession>
<evidence type="ECO:0000313" key="13">
    <source>
        <dbReference type="Proteomes" id="UP000195137"/>
    </source>
</evidence>
<feature type="domain" description="Helicase C-terminal" evidence="11">
    <location>
        <begin position="311"/>
        <end position="440"/>
    </location>
</feature>
<evidence type="ECO:0000256" key="7">
    <source>
        <dbReference type="ARBA" id="ARBA00034617"/>
    </source>
</evidence>
<dbReference type="EMBL" id="MRZU01000003">
    <property type="protein sequence ID" value="OUJ19020.1"/>
    <property type="molecule type" value="Genomic_DNA"/>
</dbReference>
<dbReference type="SUPFAM" id="SSF52540">
    <property type="entry name" value="P-loop containing nucleoside triphosphate hydrolases"/>
    <property type="match status" value="2"/>
</dbReference>
<dbReference type="GO" id="GO:0003677">
    <property type="term" value="F:DNA binding"/>
    <property type="evidence" value="ECO:0007669"/>
    <property type="project" value="InterPro"/>
</dbReference>
<organism evidence="12 13">
    <name type="scientific">Methanonatronarchaeum thermophilum</name>
    <dbReference type="NCBI Taxonomy" id="1927129"/>
    <lineage>
        <taxon>Archaea</taxon>
        <taxon>Methanobacteriati</taxon>
        <taxon>Methanobacteriota</taxon>
        <taxon>Methanonatronarchaeia</taxon>
        <taxon>Methanonatronarchaeales</taxon>
        <taxon>Methanonatronarchaeaceae</taxon>
        <taxon>Methanonatronarchaeum</taxon>
    </lineage>
</organism>
<dbReference type="GO" id="GO:0140097">
    <property type="term" value="F:catalytic activity, acting on DNA"/>
    <property type="evidence" value="ECO:0007669"/>
    <property type="project" value="UniProtKB-ARBA"/>
</dbReference>
<evidence type="ECO:0000256" key="3">
    <source>
        <dbReference type="ARBA" id="ARBA00022801"/>
    </source>
</evidence>
<dbReference type="EC" id="5.6.2.4" evidence="8"/>
<evidence type="ECO:0000256" key="1">
    <source>
        <dbReference type="ARBA" id="ARBA00006637"/>
    </source>
</evidence>
<dbReference type="InterPro" id="IPR050615">
    <property type="entry name" value="ATP-dep_DNA_Helicase"/>
</dbReference>